<keyword evidence="9" id="KW-0547">Nucleotide-binding</keyword>
<dbReference type="Pfam" id="PF00005">
    <property type="entry name" value="ABC_tran"/>
    <property type="match status" value="1"/>
</dbReference>
<dbReference type="Proteomes" id="UP001597260">
    <property type="component" value="Unassembled WGS sequence"/>
</dbReference>
<reference evidence="10" key="1">
    <citation type="journal article" date="2019" name="Int. J. Syst. Evol. Microbiol.">
        <title>The Global Catalogue of Microorganisms (GCM) 10K type strain sequencing project: providing services to taxonomists for standard genome sequencing and annotation.</title>
        <authorList>
            <consortium name="The Broad Institute Genomics Platform"/>
            <consortium name="The Broad Institute Genome Sequencing Center for Infectious Disease"/>
            <person name="Wu L."/>
            <person name="Ma J."/>
        </authorList>
    </citation>
    <scope>NUCLEOTIDE SEQUENCE [LARGE SCALE GENOMIC DNA]</scope>
    <source>
        <strain evidence="10">JCM 31037</strain>
    </source>
</reference>
<dbReference type="PROSITE" id="PS00211">
    <property type="entry name" value="ABC_TRANSPORTER_1"/>
    <property type="match status" value="1"/>
</dbReference>
<evidence type="ECO:0000256" key="1">
    <source>
        <dbReference type="ARBA" id="ARBA00004651"/>
    </source>
</evidence>
<evidence type="ECO:0000256" key="3">
    <source>
        <dbReference type="ARBA" id="ARBA00022989"/>
    </source>
</evidence>
<feature type="domain" description="ABC transmembrane type-1" evidence="8">
    <location>
        <begin position="60"/>
        <end position="332"/>
    </location>
</feature>
<keyword evidence="2 6" id="KW-0812">Transmembrane</keyword>
<feature type="transmembrane region" description="Helical" evidence="6">
    <location>
        <begin position="88"/>
        <end position="106"/>
    </location>
</feature>
<dbReference type="Gene3D" id="1.20.1560.10">
    <property type="entry name" value="ABC transporter type 1, transmembrane domain"/>
    <property type="match status" value="1"/>
</dbReference>
<dbReference type="InterPro" id="IPR027417">
    <property type="entry name" value="P-loop_NTPase"/>
</dbReference>
<dbReference type="PANTHER" id="PTHR43394">
    <property type="entry name" value="ATP-DEPENDENT PERMEASE MDL1, MITOCHONDRIAL"/>
    <property type="match status" value="1"/>
</dbReference>
<protein>
    <submittedName>
        <fullName evidence="9">ABC transporter ATP-binding protein</fullName>
    </submittedName>
</protein>
<evidence type="ECO:0000313" key="10">
    <source>
        <dbReference type="Proteomes" id="UP001597260"/>
    </source>
</evidence>
<name>A0ABW3Y584_9ACTN</name>
<feature type="region of interest" description="Disordered" evidence="5">
    <location>
        <begin position="1"/>
        <end position="32"/>
    </location>
</feature>
<dbReference type="PROSITE" id="PS50893">
    <property type="entry name" value="ABC_TRANSPORTER_2"/>
    <property type="match status" value="1"/>
</dbReference>
<evidence type="ECO:0000256" key="5">
    <source>
        <dbReference type="SAM" id="MobiDB-lite"/>
    </source>
</evidence>
<dbReference type="InterPro" id="IPR017871">
    <property type="entry name" value="ABC_transporter-like_CS"/>
</dbReference>
<feature type="transmembrane region" description="Helical" evidence="6">
    <location>
        <begin position="278"/>
        <end position="297"/>
    </location>
</feature>
<sequence>MVQATEQHVDAAQVDGSPGRPPLTTRDGDVGHRSSTRQLIRGMFRRQRRGTALCASFWSLHQVCEALVPVAIGLVIDHAVSTGSGWAMTWSVLGIFGLFTALTMGWRTGLWFLSKAVLEESHLLRMQVVRRVITGRGIRTDRQTGELLSIATSDTHAAAELLELGSRIVAALVGLVVSTVALLRIDWLLGIGLVVGIPLLVLGLNALGPLVERRTSVQQQTIGQATATASDLLTGLRPLRGFGGVDEAARRYRTASRLSLHANIGAVKAGAAFTSASTFTTSLLIAAVAALSGWFALQERITIGELIMVVGLATFITDPVLNLAGCVFQLATSRASAGRVAEVLTAPEPTTSGTRTAVAGAVRLDRVHTPGLDGVSLTVEPGELLGIVTTEITAADAVTELLAGTRVPERGQVTLGGTPVSDLDVASLRQVVLVEPHAVDLFGATLREALRTDDGPDETAMGEAMTAASIAELRADDDGGLDRELLDHGLNLSGGQRQRVALARALLADRPVTVFRDPTTAVDAVTEHLIAEGLRTYRAGDNRATVLIATSAPLLDRCDRVVFLHDGRTAGIGHHRELLEIPAYAEVVLR</sequence>
<comment type="caution">
    <text evidence="9">The sequence shown here is derived from an EMBL/GenBank/DDBJ whole genome shotgun (WGS) entry which is preliminary data.</text>
</comment>
<dbReference type="PANTHER" id="PTHR43394:SF1">
    <property type="entry name" value="ATP-BINDING CASSETTE SUB-FAMILY B MEMBER 10, MITOCHONDRIAL"/>
    <property type="match status" value="1"/>
</dbReference>
<feature type="transmembrane region" description="Helical" evidence="6">
    <location>
        <begin position="168"/>
        <end position="185"/>
    </location>
</feature>
<evidence type="ECO:0000313" key="9">
    <source>
        <dbReference type="EMBL" id="MFD1319516.1"/>
    </source>
</evidence>
<feature type="domain" description="ABC transporter" evidence="7">
    <location>
        <begin position="356"/>
        <end position="589"/>
    </location>
</feature>
<gene>
    <name evidence="9" type="ORF">ACFQ4H_00145</name>
</gene>
<evidence type="ECO:0000256" key="4">
    <source>
        <dbReference type="ARBA" id="ARBA00023136"/>
    </source>
</evidence>
<dbReference type="InterPro" id="IPR039421">
    <property type="entry name" value="Type_1_exporter"/>
</dbReference>
<dbReference type="SUPFAM" id="SSF52540">
    <property type="entry name" value="P-loop containing nucleoside triphosphate hydrolases"/>
    <property type="match status" value="1"/>
</dbReference>
<dbReference type="SUPFAM" id="SSF90123">
    <property type="entry name" value="ABC transporter transmembrane region"/>
    <property type="match status" value="1"/>
</dbReference>
<dbReference type="Gene3D" id="3.40.50.300">
    <property type="entry name" value="P-loop containing nucleotide triphosphate hydrolases"/>
    <property type="match status" value="1"/>
</dbReference>
<dbReference type="GO" id="GO:0005524">
    <property type="term" value="F:ATP binding"/>
    <property type="evidence" value="ECO:0007669"/>
    <property type="project" value="UniProtKB-KW"/>
</dbReference>
<dbReference type="EMBL" id="JBHTMP010000001">
    <property type="protein sequence ID" value="MFD1319516.1"/>
    <property type="molecule type" value="Genomic_DNA"/>
</dbReference>
<evidence type="ECO:0000259" key="7">
    <source>
        <dbReference type="PROSITE" id="PS50893"/>
    </source>
</evidence>
<dbReference type="PROSITE" id="PS50929">
    <property type="entry name" value="ABC_TM1F"/>
    <property type="match status" value="1"/>
</dbReference>
<organism evidence="9 10">
    <name type="scientific">Micromonospora sonneratiae</name>
    <dbReference type="NCBI Taxonomy" id="1184706"/>
    <lineage>
        <taxon>Bacteria</taxon>
        <taxon>Bacillati</taxon>
        <taxon>Actinomycetota</taxon>
        <taxon>Actinomycetes</taxon>
        <taxon>Micromonosporales</taxon>
        <taxon>Micromonosporaceae</taxon>
        <taxon>Micromonospora</taxon>
    </lineage>
</organism>
<keyword evidence="3 6" id="KW-1133">Transmembrane helix</keyword>
<dbReference type="InterPro" id="IPR036640">
    <property type="entry name" value="ABC1_TM_sf"/>
</dbReference>
<accession>A0ABW3Y584</accession>
<dbReference type="CDD" id="cd07346">
    <property type="entry name" value="ABC_6TM_exporters"/>
    <property type="match status" value="1"/>
</dbReference>
<dbReference type="InterPro" id="IPR011527">
    <property type="entry name" value="ABC1_TM_dom"/>
</dbReference>
<proteinExistence type="predicted"/>
<comment type="subcellular location">
    <subcellularLocation>
        <location evidence="1">Cell membrane</location>
        <topology evidence="1">Multi-pass membrane protein</topology>
    </subcellularLocation>
</comment>
<evidence type="ECO:0000256" key="6">
    <source>
        <dbReference type="SAM" id="Phobius"/>
    </source>
</evidence>
<dbReference type="RefSeq" id="WP_377565403.1">
    <property type="nucleotide sequence ID" value="NZ_JBHTMP010000001.1"/>
</dbReference>
<keyword evidence="9" id="KW-0067">ATP-binding</keyword>
<evidence type="ECO:0000256" key="2">
    <source>
        <dbReference type="ARBA" id="ARBA00022692"/>
    </source>
</evidence>
<feature type="transmembrane region" description="Helical" evidence="6">
    <location>
        <begin position="191"/>
        <end position="211"/>
    </location>
</feature>
<keyword evidence="4 6" id="KW-0472">Membrane</keyword>
<feature type="transmembrane region" description="Helical" evidence="6">
    <location>
        <begin position="51"/>
        <end position="76"/>
    </location>
</feature>
<keyword evidence="10" id="KW-1185">Reference proteome</keyword>
<evidence type="ECO:0000259" key="8">
    <source>
        <dbReference type="PROSITE" id="PS50929"/>
    </source>
</evidence>
<dbReference type="Pfam" id="PF00664">
    <property type="entry name" value="ABC_membrane"/>
    <property type="match status" value="1"/>
</dbReference>
<dbReference type="InterPro" id="IPR003439">
    <property type="entry name" value="ABC_transporter-like_ATP-bd"/>
</dbReference>